<accession>A0A0R2FW98</accession>
<evidence type="ECO:0000313" key="3">
    <source>
        <dbReference type="Proteomes" id="UP000051645"/>
    </source>
</evidence>
<dbReference type="PATRIC" id="fig|81857.3.peg.436"/>
<gene>
    <name evidence="1" type="ORF">IV38_GL000431</name>
    <name evidence="2" type="ORF">IV40_GL000237</name>
</gene>
<dbReference type="RefSeq" id="WP_057768534.1">
    <property type="nucleotide sequence ID" value="NZ_JQAT01000001.1"/>
</dbReference>
<organism evidence="1 4">
    <name type="scientific">Lactobacillus selangorensis</name>
    <dbReference type="NCBI Taxonomy" id="81857"/>
    <lineage>
        <taxon>Bacteria</taxon>
        <taxon>Bacillati</taxon>
        <taxon>Bacillota</taxon>
        <taxon>Bacilli</taxon>
        <taxon>Lactobacillales</taxon>
        <taxon>Lactobacillaceae</taxon>
        <taxon>Lactobacillus</taxon>
    </lineage>
</organism>
<evidence type="ECO:0000313" key="4">
    <source>
        <dbReference type="Proteomes" id="UP000051751"/>
    </source>
</evidence>
<name>A0A0R2FW98_9LACO</name>
<dbReference type="AlphaFoldDB" id="A0A0R2FW98"/>
<comment type="caution">
    <text evidence="1">The sequence shown here is derived from an EMBL/GenBank/DDBJ whole genome shotgun (WGS) entry which is preliminary data.</text>
</comment>
<dbReference type="Proteomes" id="UP000051645">
    <property type="component" value="Unassembled WGS sequence"/>
</dbReference>
<evidence type="ECO:0000313" key="1">
    <source>
        <dbReference type="EMBL" id="KRN29546.1"/>
    </source>
</evidence>
<keyword evidence="3" id="KW-1185">Reference proteome</keyword>
<dbReference type="OrthoDB" id="2315746at2"/>
<dbReference type="Proteomes" id="UP000051751">
    <property type="component" value="Unassembled WGS sequence"/>
</dbReference>
<protein>
    <submittedName>
        <fullName evidence="1">Uncharacterized protein</fullName>
    </submittedName>
</protein>
<dbReference type="EMBL" id="JQAT01000001">
    <property type="protein sequence ID" value="KRN29546.1"/>
    <property type="molecule type" value="Genomic_DNA"/>
</dbReference>
<dbReference type="STRING" id="81857.IV38_GL000431"/>
<proteinExistence type="predicted"/>
<dbReference type="EMBL" id="JQAZ01000001">
    <property type="protein sequence ID" value="KRN33924.1"/>
    <property type="molecule type" value="Genomic_DNA"/>
</dbReference>
<evidence type="ECO:0000313" key="2">
    <source>
        <dbReference type="EMBL" id="KRN33924.1"/>
    </source>
</evidence>
<reference evidence="3 4" key="1">
    <citation type="journal article" date="2015" name="Genome Announc.">
        <title>Expanding the biotechnology potential of lactobacilli through comparative genomics of 213 strains and associated genera.</title>
        <authorList>
            <person name="Sun Z."/>
            <person name="Harris H.M."/>
            <person name="McCann A."/>
            <person name="Guo C."/>
            <person name="Argimon S."/>
            <person name="Zhang W."/>
            <person name="Yang X."/>
            <person name="Jeffery I.B."/>
            <person name="Cooney J.C."/>
            <person name="Kagawa T.F."/>
            <person name="Liu W."/>
            <person name="Song Y."/>
            <person name="Salvetti E."/>
            <person name="Wrobel A."/>
            <person name="Rasinkangas P."/>
            <person name="Parkhill J."/>
            <person name="Rea M.C."/>
            <person name="O'Sullivan O."/>
            <person name="Ritari J."/>
            <person name="Douillard F.P."/>
            <person name="Paul Ross R."/>
            <person name="Yang R."/>
            <person name="Briner A.E."/>
            <person name="Felis G.E."/>
            <person name="de Vos W.M."/>
            <person name="Barrangou R."/>
            <person name="Klaenhammer T.R."/>
            <person name="Caufield P.W."/>
            <person name="Cui Y."/>
            <person name="Zhang H."/>
            <person name="O'Toole P.W."/>
        </authorList>
    </citation>
    <scope>NUCLEOTIDE SEQUENCE [LARGE SCALE GENOMIC DNA]</scope>
    <source>
        <strain evidence="1 4">ATCC BAA-66</strain>
        <strain evidence="2 3">DSM 13344</strain>
    </source>
</reference>
<sequence length="138" mass="16019">MTPKTYLIQLNHSLERFIVFCRVFDEYAYTCRRIHTGNCLVTENLSDLKGYFIKNLRAYTLFVERLCNTAVPEQYAQTHQMLLDALSAYQQGLWQMAQSMRPNQLETPVFQQAQIQQRNSKQLVNEALQTLGTSSFSA</sequence>